<evidence type="ECO:0000313" key="1">
    <source>
        <dbReference type="EMBL" id="TCK28173.1"/>
    </source>
</evidence>
<dbReference type="RefSeq" id="WP_245516107.1">
    <property type="nucleotide sequence ID" value="NZ_SMFY01000002.1"/>
</dbReference>
<evidence type="ECO:0008006" key="3">
    <source>
        <dbReference type="Google" id="ProtNLM"/>
    </source>
</evidence>
<protein>
    <recommendedName>
        <fullName evidence="3">DUF192 domain-containing protein</fullName>
    </recommendedName>
</protein>
<keyword evidence="2" id="KW-1185">Reference proteome</keyword>
<sequence length="180" mass="19242">MNFGSISLHHTRFHGLRFGRAASALVAAGPQMRRMRLGLALVALLLAGLVPAGANVEQLTILTKAGPLGIEIEMAVTPAQRSKGLMYRTELAPNAGMLFDFGAEQPIYMWMKNTYIPLDMLFIRSDGRIASITTDTVPLSTATISSQVPVKAVLELPAGTVRAKGIAVGDLIEHRLFSGG</sequence>
<name>A0A4R1I2L4_ANCAQ</name>
<dbReference type="PANTHER" id="PTHR37953:SF1">
    <property type="entry name" value="UPF0127 PROTEIN MJ1496"/>
    <property type="match status" value="1"/>
</dbReference>
<accession>A0A4R1I2L4</accession>
<dbReference type="PANTHER" id="PTHR37953">
    <property type="entry name" value="UPF0127 PROTEIN MJ1496"/>
    <property type="match status" value="1"/>
</dbReference>
<dbReference type="InterPro" id="IPR003795">
    <property type="entry name" value="DUF192"/>
</dbReference>
<reference evidence="1 2" key="1">
    <citation type="submission" date="2019-03" db="EMBL/GenBank/DDBJ databases">
        <title>Genomic Encyclopedia of Type Strains, Phase IV (KMG-IV): sequencing the most valuable type-strain genomes for metagenomic binning, comparative biology and taxonomic classification.</title>
        <authorList>
            <person name="Goeker M."/>
        </authorList>
    </citation>
    <scope>NUCLEOTIDE SEQUENCE [LARGE SCALE GENOMIC DNA]</scope>
    <source>
        <strain evidence="1 2">DSM 101</strain>
    </source>
</reference>
<organism evidence="1 2">
    <name type="scientific">Ancylobacter aquaticus</name>
    <dbReference type="NCBI Taxonomy" id="100"/>
    <lineage>
        <taxon>Bacteria</taxon>
        <taxon>Pseudomonadati</taxon>
        <taxon>Pseudomonadota</taxon>
        <taxon>Alphaproteobacteria</taxon>
        <taxon>Hyphomicrobiales</taxon>
        <taxon>Xanthobacteraceae</taxon>
        <taxon>Ancylobacter</taxon>
    </lineage>
</organism>
<comment type="caution">
    <text evidence="1">The sequence shown here is derived from an EMBL/GenBank/DDBJ whole genome shotgun (WGS) entry which is preliminary data.</text>
</comment>
<dbReference type="Gene3D" id="2.60.120.1140">
    <property type="entry name" value="Protein of unknown function DUF192"/>
    <property type="match status" value="1"/>
</dbReference>
<evidence type="ECO:0000313" key="2">
    <source>
        <dbReference type="Proteomes" id="UP000295030"/>
    </source>
</evidence>
<gene>
    <name evidence="1" type="ORF">EV667_2171</name>
</gene>
<dbReference type="EMBL" id="SMFY01000002">
    <property type="protein sequence ID" value="TCK28173.1"/>
    <property type="molecule type" value="Genomic_DNA"/>
</dbReference>
<dbReference type="AlphaFoldDB" id="A0A4R1I2L4"/>
<proteinExistence type="predicted"/>
<dbReference type="Proteomes" id="UP000295030">
    <property type="component" value="Unassembled WGS sequence"/>
</dbReference>
<dbReference type="Pfam" id="PF02643">
    <property type="entry name" value="DUF192"/>
    <property type="match status" value="1"/>
</dbReference>
<dbReference type="InterPro" id="IPR038695">
    <property type="entry name" value="Saro_0823-like_sf"/>
</dbReference>